<evidence type="ECO:0000313" key="1">
    <source>
        <dbReference type="EMBL" id="KAH3781671.1"/>
    </source>
</evidence>
<dbReference type="AlphaFoldDB" id="A0A9D4IMZ0"/>
<reference evidence="1" key="1">
    <citation type="journal article" date="2019" name="bioRxiv">
        <title>The Genome of the Zebra Mussel, Dreissena polymorpha: A Resource for Invasive Species Research.</title>
        <authorList>
            <person name="McCartney M.A."/>
            <person name="Auch B."/>
            <person name="Kono T."/>
            <person name="Mallez S."/>
            <person name="Zhang Y."/>
            <person name="Obille A."/>
            <person name="Becker A."/>
            <person name="Abrahante J.E."/>
            <person name="Garbe J."/>
            <person name="Badalamenti J.P."/>
            <person name="Herman A."/>
            <person name="Mangelson H."/>
            <person name="Liachko I."/>
            <person name="Sullivan S."/>
            <person name="Sone E.D."/>
            <person name="Koren S."/>
            <person name="Silverstein K.A.T."/>
            <person name="Beckman K.B."/>
            <person name="Gohl D.M."/>
        </authorList>
    </citation>
    <scope>NUCLEOTIDE SEQUENCE</scope>
    <source>
        <strain evidence="1">Duluth1</strain>
        <tissue evidence="1">Whole animal</tissue>
    </source>
</reference>
<reference evidence="1" key="2">
    <citation type="submission" date="2020-11" db="EMBL/GenBank/DDBJ databases">
        <authorList>
            <person name="McCartney M.A."/>
            <person name="Auch B."/>
            <person name="Kono T."/>
            <person name="Mallez S."/>
            <person name="Becker A."/>
            <person name="Gohl D.M."/>
            <person name="Silverstein K.A.T."/>
            <person name="Koren S."/>
            <person name="Bechman K.B."/>
            <person name="Herman A."/>
            <person name="Abrahante J.E."/>
            <person name="Garbe J."/>
        </authorList>
    </citation>
    <scope>NUCLEOTIDE SEQUENCE</scope>
    <source>
        <strain evidence="1">Duluth1</strain>
        <tissue evidence="1">Whole animal</tissue>
    </source>
</reference>
<dbReference type="Proteomes" id="UP000828390">
    <property type="component" value="Unassembled WGS sequence"/>
</dbReference>
<evidence type="ECO:0000313" key="2">
    <source>
        <dbReference type="Proteomes" id="UP000828390"/>
    </source>
</evidence>
<name>A0A9D4IMZ0_DREPO</name>
<gene>
    <name evidence="1" type="ORF">DPMN_159572</name>
</gene>
<keyword evidence="2" id="KW-1185">Reference proteome</keyword>
<proteinExistence type="predicted"/>
<organism evidence="1 2">
    <name type="scientific">Dreissena polymorpha</name>
    <name type="common">Zebra mussel</name>
    <name type="synonym">Mytilus polymorpha</name>
    <dbReference type="NCBI Taxonomy" id="45954"/>
    <lineage>
        <taxon>Eukaryota</taxon>
        <taxon>Metazoa</taxon>
        <taxon>Spiralia</taxon>
        <taxon>Lophotrochozoa</taxon>
        <taxon>Mollusca</taxon>
        <taxon>Bivalvia</taxon>
        <taxon>Autobranchia</taxon>
        <taxon>Heteroconchia</taxon>
        <taxon>Euheterodonta</taxon>
        <taxon>Imparidentia</taxon>
        <taxon>Neoheterodontei</taxon>
        <taxon>Myida</taxon>
        <taxon>Dreissenoidea</taxon>
        <taxon>Dreissenidae</taxon>
        <taxon>Dreissena</taxon>
    </lineage>
</organism>
<accession>A0A9D4IMZ0</accession>
<protein>
    <submittedName>
        <fullName evidence="1">Uncharacterized protein</fullName>
    </submittedName>
</protein>
<sequence length="61" mass="6809">MPVHNGVQSGQYQAVTQMPVANGMHPVHDQAMAQATQPVQYQLMTRKGVTCNICWWAVRVN</sequence>
<comment type="caution">
    <text evidence="1">The sequence shown here is derived from an EMBL/GenBank/DDBJ whole genome shotgun (WGS) entry which is preliminary data.</text>
</comment>
<dbReference type="EMBL" id="JAIWYP010000008">
    <property type="protein sequence ID" value="KAH3781671.1"/>
    <property type="molecule type" value="Genomic_DNA"/>
</dbReference>